<feature type="transmembrane region" description="Helical" evidence="6">
    <location>
        <begin position="212"/>
        <end position="235"/>
    </location>
</feature>
<evidence type="ECO:0000313" key="8">
    <source>
        <dbReference type="EMBL" id="MBC2666819.1"/>
    </source>
</evidence>
<feature type="domain" description="Phosphatidylglycerol lysyltransferase C-terminal" evidence="7">
    <location>
        <begin position="549"/>
        <end position="836"/>
    </location>
</feature>
<dbReference type="RefSeq" id="WP_185665117.1">
    <property type="nucleotide sequence ID" value="NZ_JACLAW010000012.1"/>
</dbReference>
<proteinExistence type="predicted"/>
<feature type="transmembrane region" description="Helical" evidence="6">
    <location>
        <begin position="431"/>
        <end position="448"/>
    </location>
</feature>
<evidence type="ECO:0000256" key="2">
    <source>
        <dbReference type="ARBA" id="ARBA00022475"/>
    </source>
</evidence>
<evidence type="ECO:0000313" key="9">
    <source>
        <dbReference type="Proteomes" id="UP000566813"/>
    </source>
</evidence>
<feature type="transmembrane region" description="Helical" evidence="6">
    <location>
        <begin position="180"/>
        <end position="200"/>
    </location>
</feature>
<dbReference type="AlphaFoldDB" id="A0A7X1FU03"/>
<gene>
    <name evidence="8" type="primary">mprF</name>
    <name evidence="8" type="ORF">H7F51_14975</name>
</gene>
<dbReference type="GO" id="GO:0055091">
    <property type="term" value="P:phospholipid homeostasis"/>
    <property type="evidence" value="ECO:0007669"/>
    <property type="project" value="TreeGrafter"/>
</dbReference>
<dbReference type="InterPro" id="IPR051211">
    <property type="entry name" value="PG_lysyltransferase"/>
</dbReference>
<reference evidence="8 9" key="1">
    <citation type="submission" date="2020-08" db="EMBL/GenBank/DDBJ databases">
        <title>The genome sequence of type strain Novosphingobium flavum NBRC 111647.</title>
        <authorList>
            <person name="Liu Y."/>
        </authorList>
    </citation>
    <scope>NUCLEOTIDE SEQUENCE [LARGE SCALE GENOMIC DNA]</scope>
    <source>
        <strain evidence="8 9">NBRC 111647</strain>
    </source>
</reference>
<feature type="transmembrane region" description="Helical" evidence="6">
    <location>
        <begin position="241"/>
        <end position="258"/>
    </location>
</feature>
<evidence type="ECO:0000256" key="1">
    <source>
        <dbReference type="ARBA" id="ARBA00004651"/>
    </source>
</evidence>
<dbReference type="Proteomes" id="UP000566813">
    <property type="component" value="Unassembled WGS sequence"/>
</dbReference>
<comment type="subcellular location">
    <subcellularLocation>
        <location evidence="1">Cell membrane</location>
        <topology evidence="1">Multi-pass membrane protein</topology>
    </subcellularLocation>
</comment>
<keyword evidence="9" id="KW-1185">Reference proteome</keyword>
<organism evidence="8 9">
    <name type="scientific">Novosphingobium flavum</name>
    <dbReference type="NCBI Taxonomy" id="1778672"/>
    <lineage>
        <taxon>Bacteria</taxon>
        <taxon>Pseudomonadati</taxon>
        <taxon>Pseudomonadota</taxon>
        <taxon>Alphaproteobacteria</taxon>
        <taxon>Sphingomonadales</taxon>
        <taxon>Sphingomonadaceae</taxon>
        <taxon>Novosphingobium</taxon>
    </lineage>
</organism>
<dbReference type="InterPro" id="IPR016181">
    <property type="entry name" value="Acyl_CoA_acyltransferase"/>
</dbReference>
<feature type="transmembrane region" description="Helical" evidence="6">
    <location>
        <begin position="57"/>
        <end position="76"/>
    </location>
</feature>
<feature type="transmembrane region" description="Helical" evidence="6">
    <location>
        <begin position="15"/>
        <end position="36"/>
    </location>
</feature>
<dbReference type="PANTHER" id="PTHR34697:SF2">
    <property type="entry name" value="PHOSPHATIDYLGLYCEROL LYSYLTRANSFERASE"/>
    <property type="match status" value="1"/>
</dbReference>
<keyword evidence="5 6" id="KW-0472">Membrane</keyword>
<feature type="transmembrane region" description="Helical" evidence="6">
    <location>
        <begin position="270"/>
        <end position="291"/>
    </location>
</feature>
<feature type="transmembrane region" description="Helical" evidence="6">
    <location>
        <begin position="142"/>
        <end position="160"/>
    </location>
</feature>
<sequence>MATALAPPPAVRHRGVQAAAALAVLALGLVAVIFAARMGLGFNLRELVLALRSIPPLRLAASLACTAASYLVLVAYDLVALGSLGQGVPLRRVARTAFTSQALGHTLGFSPLTGGSVRLRLYGAAGVPAAAVARIVAMTSAAFWSGVVLAAATCLLLARAPVGFGRLVMLPGSAHAAGELAFAALGAGALLFAMVPALRSRFGALLALRRPLLLVLLVPLGVIDLALSALALFLLLPPGGAFAGFFPVYALAILAGLASHAPGGVGVFEAVMLAGARPAAGWAGAALAAALLAYRAIYYLVPFVFALLLNLACEAAPLGQRLRPLRRAADIVLFEVSPALMGALTFAGGVVLLLSGAMPSIHGRMHALLSVVPLPFVDGSHLAASLIGTALLLVAPALLERLESGMRAARLLFMLGAAFSLTKGLDFEEAILMLGLVGLLQLAAPAFYRRTAGAFSVGGAGWLLAAAAAVTVSTACGLLAYRHLPYSNLLWWEFALRGDAPRFLRASFAAGIVVAAVALNRMLHRAEAFGGLPRLPEEVAVRAAPLSPRSDAALAFTGDKHFIVHPAGDAWLMFRQQGRTWLVMGDPVGPRERWSELCWILRRQSDAAYARLCFYQISTAMLPVAIELGLRIIKYGEEARIDPAGFSLDGARMKSLRNGHARALREGLQLRVIPAAEVGGWLPALAPVSEDWLSQRGQREKSFSLGHFTPSYLRHFDMAVVVRKEAPDRPLAFANLWRSGDGAELSVDLMRHVVDMPPGTMDFLFIELIARARAERCAHFNLGLAPLSGVTGGKLAPRWARLSNLAFAVDAGAYGFSGLRRFKEKYAPAWEPRFIAAPAGIAGLRALIDTIRAIGAKPGG</sequence>
<dbReference type="NCBIfam" id="NF033480">
    <property type="entry name" value="bifunc_MprF"/>
    <property type="match status" value="1"/>
</dbReference>
<accession>A0A7X1FU03</accession>
<dbReference type="SUPFAM" id="SSF55729">
    <property type="entry name" value="Acyl-CoA N-acyltransferases (Nat)"/>
    <property type="match status" value="1"/>
</dbReference>
<dbReference type="Pfam" id="PF09924">
    <property type="entry name" value="LPG_synthase_C"/>
    <property type="match status" value="1"/>
</dbReference>
<dbReference type="InterPro" id="IPR024320">
    <property type="entry name" value="LPG_synthase_C"/>
</dbReference>
<comment type="caution">
    <text evidence="8">The sequence shown here is derived from an EMBL/GenBank/DDBJ whole genome shotgun (WGS) entry which is preliminary data.</text>
</comment>
<evidence type="ECO:0000256" key="3">
    <source>
        <dbReference type="ARBA" id="ARBA00022692"/>
    </source>
</evidence>
<keyword evidence="2" id="KW-1003">Cell membrane</keyword>
<feature type="transmembrane region" description="Helical" evidence="6">
    <location>
        <begin position="381"/>
        <end position="399"/>
    </location>
</feature>
<keyword evidence="4 6" id="KW-1133">Transmembrane helix</keyword>
<feature type="transmembrane region" description="Helical" evidence="6">
    <location>
        <begin position="339"/>
        <end position="361"/>
    </location>
</feature>
<feature type="transmembrane region" description="Helical" evidence="6">
    <location>
        <begin position="460"/>
        <end position="482"/>
    </location>
</feature>
<evidence type="ECO:0000259" key="7">
    <source>
        <dbReference type="Pfam" id="PF09924"/>
    </source>
</evidence>
<dbReference type="PANTHER" id="PTHR34697">
    <property type="entry name" value="PHOSPHATIDYLGLYCEROL LYSYLTRANSFERASE"/>
    <property type="match status" value="1"/>
</dbReference>
<name>A0A7X1FU03_9SPHN</name>
<evidence type="ECO:0000256" key="4">
    <source>
        <dbReference type="ARBA" id="ARBA00022989"/>
    </source>
</evidence>
<dbReference type="GO" id="GO:0016755">
    <property type="term" value="F:aminoacyltransferase activity"/>
    <property type="evidence" value="ECO:0007669"/>
    <property type="project" value="TreeGrafter"/>
</dbReference>
<dbReference type="EMBL" id="JACLAW010000012">
    <property type="protein sequence ID" value="MBC2666819.1"/>
    <property type="molecule type" value="Genomic_DNA"/>
</dbReference>
<evidence type="ECO:0000256" key="6">
    <source>
        <dbReference type="SAM" id="Phobius"/>
    </source>
</evidence>
<protein>
    <submittedName>
        <fullName evidence="8">Bifunctional lysylphosphatidylglycerol flippase/synthetase MprF</fullName>
    </submittedName>
</protein>
<feature type="transmembrane region" description="Helical" evidence="6">
    <location>
        <begin position="502"/>
        <end position="519"/>
    </location>
</feature>
<evidence type="ECO:0000256" key="5">
    <source>
        <dbReference type="ARBA" id="ARBA00023136"/>
    </source>
</evidence>
<dbReference type="GO" id="GO:0005886">
    <property type="term" value="C:plasma membrane"/>
    <property type="evidence" value="ECO:0007669"/>
    <property type="project" value="UniProtKB-SubCell"/>
</dbReference>
<keyword evidence="3 6" id="KW-0812">Transmembrane</keyword>
<feature type="transmembrane region" description="Helical" evidence="6">
    <location>
        <begin position="297"/>
        <end position="318"/>
    </location>
</feature>